<protein>
    <recommendedName>
        <fullName evidence="4">ABC-2 transporter permease</fullName>
    </recommendedName>
</protein>
<feature type="transmembrane region" description="Helical" evidence="1">
    <location>
        <begin position="84"/>
        <end position="108"/>
    </location>
</feature>
<dbReference type="EMBL" id="CP046522">
    <property type="protein sequence ID" value="QGU95744.1"/>
    <property type="molecule type" value="Genomic_DNA"/>
</dbReference>
<evidence type="ECO:0008006" key="4">
    <source>
        <dbReference type="Google" id="ProtNLM"/>
    </source>
</evidence>
<accession>A0A6I6F3H7</accession>
<keyword evidence="1" id="KW-0812">Transmembrane</keyword>
<evidence type="ECO:0000313" key="2">
    <source>
        <dbReference type="EMBL" id="QGU95744.1"/>
    </source>
</evidence>
<feature type="transmembrane region" description="Helical" evidence="1">
    <location>
        <begin position="21"/>
        <end position="53"/>
    </location>
</feature>
<feature type="transmembrane region" description="Helical" evidence="1">
    <location>
        <begin position="186"/>
        <end position="211"/>
    </location>
</feature>
<keyword evidence="3" id="KW-1185">Reference proteome</keyword>
<feature type="transmembrane region" description="Helical" evidence="1">
    <location>
        <begin position="152"/>
        <end position="174"/>
    </location>
</feature>
<dbReference type="InterPro" id="IPR025699">
    <property type="entry name" value="ABC2_memb-like"/>
</dbReference>
<dbReference type="PANTHER" id="PTHR41309">
    <property type="entry name" value="MEMBRANE PROTEIN-RELATED"/>
    <property type="match status" value="1"/>
</dbReference>
<dbReference type="AlphaFoldDB" id="A0A6I6F3H7"/>
<proteinExistence type="predicted"/>
<gene>
    <name evidence="2" type="ORF">GOM49_12160</name>
</gene>
<name>A0A6I6F3H7_9CLOT</name>
<reference evidence="2 3" key="1">
    <citation type="submission" date="2019-12" db="EMBL/GenBank/DDBJ databases">
        <title>Genome sequenceing of Clostridium bovifaecis.</title>
        <authorList>
            <person name="Yao Y."/>
        </authorList>
    </citation>
    <scope>NUCLEOTIDE SEQUENCE [LARGE SCALE GENOMIC DNA]</scope>
    <source>
        <strain evidence="2 3">BXX</strain>
    </source>
</reference>
<feature type="transmembrane region" description="Helical" evidence="1">
    <location>
        <begin position="120"/>
        <end position="140"/>
    </location>
</feature>
<organism evidence="2 3">
    <name type="scientific">Clostridium bovifaecis</name>
    <dbReference type="NCBI Taxonomy" id="2184719"/>
    <lineage>
        <taxon>Bacteria</taxon>
        <taxon>Bacillati</taxon>
        <taxon>Bacillota</taxon>
        <taxon>Clostridia</taxon>
        <taxon>Eubacteriales</taxon>
        <taxon>Clostridiaceae</taxon>
        <taxon>Clostridium</taxon>
    </lineage>
</organism>
<evidence type="ECO:0000256" key="1">
    <source>
        <dbReference type="SAM" id="Phobius"/>
    </source>
</evidence>
<keyword evidence="1" id="KW-1133">Transmembrane helix</keyword>
<keyword evidence="1" id="KW-0472">Membrane</keyword>
<evidence type="ECO:0000313" key="3">
    <source>
        <dbReference type="Proteomes" id="UP000422764"/>
    </source>
</evidence>
<dbReference type="PANTHER" id="PTHR41309:SF2">
    <property type="entry name" value="MEMBRANE PROTEIN"/>
    <property type="match status" value="1"/>
</dbReference>
<sequence length="216" mass="24624">MLNLIKKDFAITFNKKTAAIFLAYCLFIITIMDTLSSDNIYILIITTIAYFLASESFIYDEKTRGEYIINSLPVKREEVVISRYFSLLIYILAATVFAAVLGSIAALTNIGNIRFINMNVVKKVLVSNIIMISLASPLFYKFGYKTIKIFYLLIYMSFFSLLTAIPEIITLNFVKKLIIFIEINRGLLSILSIVVLTCLVILSMVISLRVYERKDI</sequence>
<dbReference type="Proteomes" id="UP000422764">
    <property type="component" value="Chromosome"/>
</dbReference>
<dbReference type="Pfam" id="PF13346">
    <property type="entry name" value="ABC2_membrane_5"/>
    <property type="match status" value="1"/>
</dbReference>